<feature type="transmembrane region" description="Helical" evidence="10">
    <location>
        <begin position="65"/>
        <end position="86"/>
    </location>
</feature>
<feature type="domain" description="ABC transporter" evidence="11">
    <location>
        <begin position="1155"/>
        <end position="1415"/>
    </location>
</feature>
<feature type="transmembrane region" description="Helical" evidence="10">
    <location>
        <begin position="1020"/>
        <end position="1048"/>
    </location>
</feature>
<evidence type="ECO:0000256" key="2">
    <source>
        <dbReference type="ARBA" id="ARBA00022448"/>
    </source>
</evidence>
<dbReference type="InterPro" id="IPR003439">
    <property type="entry name" value="ABC_transporter-like_ATP-bd"/>
</dbReference>
<reference evidence="13 14" key="1">
    <citation type="submission" date="2016-08" db="EMBL/GenBank/DDBJ databases">
        <authorList>
            <consortium name="Lentinula edodes genome sequencing consortium"/>
            <person name="Sakamoto Y."/>
            <person name="Nakade K."/>
            <person name="Sato S."/>
            <person name="Yoshida Y."/>
            <person name="Miyazaki K."/>
            <person name="Natsume S."/>
            <person name="Konno N."/>
        </authorList>
    </citation>
    <scope>NUCLEOTIDE SEQUENCE [LARGE SCALE GENOMIC DNA]</scope>
    <source>
        <strain evidence="13 14">NBRC 111202</strain>
    </source>
</reference>
<feature type="transmembrane region" description="Helical" evidence="10">
    <location>
        <begin position="486"/>
        <end position="511"/>
    </location>
</feature>
<reference evidence="13 14" key="2">
    <citation type="submission" date="2017-02" db="EMBL/GenBank/DDBJ databases">
        <title>A genome survey and senescence transcriptome analysis in Lentinula edodes.</title>
        <authorList>
            <person name="Sakamoto Y."/>
            <person name="Nakade K."/>
            <person name="Sato S."/>
            <person name="Yoshida Y."/>
            <person name="Miyazaki K."/>
            <person name="Natsume S."/>
            <person name="Konno N."/>
        </authorList>
    </citation>
    <scope>NUCLEOTIDE SEQUENCE [LARGE SCALE GENOMIC DNA]</scope>
    <source>
        <strain evidence="13 14">NBRC 111202</strain>
    </source>
</reference>
<evidence type="ECO:0000256" key="5">
    <source>
        <dbReference type="ARBA" id="ARBA00022840"/>
    </source>
</evidence>
<keyword evidence="8" id="KW-0325">Glycoprotein</keyword>
<accession>A0A1Q3E4V2</accession>
<gene>
    <name evidence="13" type="ORF">LENED_003901</name>
</gene>
<feature type="domain" description="ABC transmembrane type-1" evidence="12">
    <location>
        <begin position="889"/>
        <end position="1173"/>
    </location>
</feature>
<feature type="transmembrane region" description="Helical" evidence="10">
    <location>
        <begin position="523"/>
        <end position="543"/>
    </location>
</feature>
<dbReference type="InterPro" id="IPR027417">
    <property type="entry name" value="P-loop_NTPase"/>
</dbReference>
<evidence type="ECO:0000259" key="12">
    <source>
        <dbReference type="PROSITE" id="PS50929"/>
    </source>
</evidence>
<evidence type="ECO:0000256" key="3">
    <source>
        <dbReference type="ARBA" id="ARBA00022692"/>
    </source>
</evidence>
<dbReference type="SUPFAM" id="SSF90123">
    <property type="entry name" value="ABC transporter transmembrane region"/>
    <property type="match status" value="2"/>
</dbReference>
<dbReference type="PANTHER" id="PTHR24223">
    <property type="entry name" value="ATP-BINDING CASSETTE SUB-FAMILY C"/>
    <property type="match status" value="1"/>
</dbReference>
<feature type="domain" description="ABC transporter" evidence="11">
    <location>
        <begin position="618"/>
        <end position="841"/>
    </location>
</feature>
<dbReference type="Pfam" id="PF00664">
    <property type="entry name" value="ABC_membrane"/>
    <property type="match status" value="2"/>
</dbReference>
<dbReference type="InterPro" id="IPR050173">
    <property type="entry name" value="ABC_transporter_C-like"/>
</dbReference>
<dbReference type="PANTHER" id="PTHR24223:SF399">
    <property type="entry name" value="ABC TRANSPORTER ATNG"/>
    <property type="match status" value="1"/>
</dbReference>
<dbReference type="EMBL" id="BDGU01000091">
    <property type="protein sequence ID" value="GAW02258.1"/>
    <property type="molecule type" value="Genomic_DNA"/>
</dbReference>
<feature type="transmembrane region" description="Helical" evidence="10">
    <location>
        <begin position="29"/>
        <end position="49"/>
    </location>
</feature>
<dbReference type="InterPro" id="IPR036640">
    <property type="entry name" value="ABC1_TM_sf"/>
</dbReference>
<evidence type="ECO:0000256" key="10">
    <source>
        <dbReference type="SAM" id="Phobius"/>
    </source>
</evidence>
<protein>
    <submittedName>
        <fullName evidence="13">p-loop containing nucleoside triphosphate hydrolase protein</fullName>
    </submittedName>
</protein>
<feature type="transmembrane region" description="Helical" evidence="10">
    <location>
        <begin position="191"/>
        <end position="208"/>
    </location>
</feature>
<sequence>MSKFCAQDSAFGPQSQCRSFDFTVMFENAILSIIPSAIALVLFASYIRLSVSRKIIGVSLRRPDVLIAFILNLALNILTLVAWTIAKPTDVPVLAGTYLTAALVVSLVVSILNVILVSNELSRKDSSFATSLYLLVVLLLDASRLRTFSSAGKSSISMFFFVAFAASFAVRGLCLVLMNTPEPKESGVYKSSGFFSSIFLLWLLPLMWKGRKGTLNLDDLPDFDQRSTALYMRFETSWRREKRKTHPKLLKALLRAFLSTFMSPVIPAILMSLTQVVQPAMVNAAIQFIDSYSSNSPEPVEWGWSLAGMFAFIFLTLTCASTLYWYCIARTSAYIRGTMSEAVYRKTLALNVTCLASVPGGNPMNLISADIDRITSVIDPLHQMWSSLITIAIGLYLIYNELGVAFVATIVMTIVIMVVTPYFSREIRPLQTKLSAAGDKRIRLISGILRQIKGIKLSAYEPELIKKVSEVRTAELQARKNFWRKFYLIVCTTSVTMNALSLATLGTYAIISFLSHSQGLTTARLFTAYTAIGIITAPIYAIGQNYPRVLAAYACIKRLEGYLLSLESTSSQSVDSSSVSAFDSEIEGSTKGDVVSGIQEITYDEKMNTSEPQISGTVSFRSACIGWSEKVLLYDLNAEIQVGMITMVIGRVASGKSTFLHSLLEETQILSGTISYPWKRGSIAYCSQTPWLQPSQTIRNNILFASNYEEAWYTEVIRACALEFDLKQMKNGDSTLASGLSGGQKARVALARAVYSRKPVVVLDDVFSALDGPTANSMFEALFSRGRGLLTHKTAILSTNKMAHLNFADWIISLNESRISAQGTYSDLRGVEVLKEVVSTLEDTSLPNGPVSGPKKPSFKMEELPDSTKSIAMRSYMHYCRAASWYCIAVYLLLLLLTVGIQTITPVYLQVWSTYNDSHFSNRKSVVAYLPGYAAIEIAYTFALCYVFYYMIMILSQNASRNLHEWQFSAVMHAPMSFFDSTQVGQTINRFSQDIAYIDGGLPLALYDFFYQMVRAIGGIIVMIIALPYMAAVVFGVVVVFYLVQWFYLATSKRVRRLDLASKSPLYTLYQETMMFDALLTVRAAGAEGHFLDSSEILLARSQRPFYLSRNVAAWLVSSIGIMTSIVNTSVVLLAIGTRRSASAGLFAAAMSQAISLQDMLNTMLTSWTKLEMAAVSLERNLDLVNLVPEDDDDKSQGPGISDDNEWPSRGEIELTNVMAKYRVLERALLRALQVEGEILIDGKNIMNISRRRLRKGMTMVGQEPFLLDGTIRENLDITGCKSDDDVWAAIESAQLKPAISELNGGIDHQIQSISPILSPGQIQLLALARSLLSGKKIILLDEATAALDGETDDSIQEVIRSSFKDCTCITIAHRIKTIKDYDQVVVLNHGLVEEMGDPAELLQKEGSVFRELAQASEE</sequence>
<evidence type="ECO:0000256" key="6">
    <source>
        <dbReference type="ARBA" id="ARBA00022989"/>
    </source>
</evidence>
<dbReference type="PROSITE" id="PS00211">
    <property type="entry name" value="ABC_TRANSPORTER_1"/>
    <property type="match status" value="2"/>
</dbReference>
<proteinExistence type="predicted"/>
<dbReference type="Gene3D" id="1.20.1560.10">
    <property type="entry name" value="ABC transporter type 1, transmembrane domain"/>
    <property type="match status" value="2"/>
</dbReference>
<dbReference type="InterPro" id="IPR017871">
    <property type="entry name" value="ABC_transporter-like_CS"/>
</dbReference>
<evidence type="ECO:0000259" key="11">
    <source>
        <dbReference type="PROSITE" id="PS50893"/>
    </source>
</evidence>
<dbReference type="SUPFAM" id="SSF52540">
    <property type="entry name" value="P-loop containing nucleoside triphosphate hydrolases"/>
    <property type="match status" value="2"/>
</dbReference>
<dbReference type="Gene3D" id="3.40.50.300">
    <property type="entry name" value="P-loop containing nucleotide triphosphate hydrolases"/>
    <property type="match status" value="2"/>
</dbReference>
<evidence type="ECO:0000313" key="13">
    <source>
        <dbReference type="EMBL" id="GAW02258.1"/>
    </source>
</evidence>
<comment type="caution">
    <text evidence="13">The sequence shown here is derived from an EMBL/GenBank/DDBJ whole genome shotgun (WGS) entry which is preliminary data.</text>
</comment>
<feature type="transmembrane region" description="Helical" evidence="10">
    <location>
        <begin position="883"/>
        <end position="909"/>
    </location>
</feature>
<feature type="transmembrane region" description="Helical" evidence="10">
    <location>
        <begin position="98"/>
        <end position="117"/>
    </location>
</feature>
<evidence type="ECO:0000256" key="7">
    <source>
        <dbReference type="ARBA" id="ARBA00023136"/>
    </source>
</evidence>
<feature type="domain" description="ABC transmembrane type-1" evidence="12">
    <location>
        <begin position="268"/>
        <end position="551"/>
    </location>
</feature>
<dbReference type="InterPro" id="IPR003593">
    <property type="entry name" value="AAA+_ATPase"/>
</dbReference>
<keyword evidence="3 10" id="KW-0812">Transmembrane</keyword>
<feature type="region of interest" description="Disordered" evidence="9">
    <location>
        <begin position="1189"/>
        <end position="1208"/>
    </location>
</feature>
<keyword evidence="2" id="KW-0813">Transport</keyword>
<evidence type="ECO:0000256" key="8">
    <source>
        <dbReference type="ARBA" id="ARBA00023180"/>
    </source>
</evidence>
<evidence type="ECO:0000256" key="1">
    <source>
        <dbReference type="ARBA" id="ARBA00004141"/>
    </source>
</evidence>
<keyword evidence="7 10" id="KW-0472">Membrane</keyword>
<keyword evidence="6 10" id="KW-1133">Transmembrane helix</keyword>
<evidence type="ECO:0000256" key="4">
    <source>
        <dbReference type="ARBA" id="ARBA00022741"/>
    </source>
</evidence>
<feature type="transmembrane region" description="Helical" evidence="10">
    <location>
        <begin position="252"/>
        <end position="273"/>
    </location>
</feature>
<dbReference type="PROSITE" id="PS50929">
    <property type="entry name" value="ABC_TM1F"/>
    <property type="match status" value="2"/>
</dbReference>
<evidence type="ECO:0000256" key="9">
    <source>
        <dbReference type="SAM" id="MobiDB-lite"/>
    </source>
</evidence>
<dbReference type="STRING" id="5353.A0A1Q3E4V2"/>
<dbReference type="InterPro" id="IPR044726">
    <property type="entry name" value="ABCC_6TM_D2"/>
</dbReference>
<dbReference type="CDD" id="cd18579">
    <property type="entry name" value="ABC_6TM_ABCC_D1"/>
    <property type="match status" value="1"/>
</dbReference>
<comment type="subcellular location">
    <subcellularLocation>
        <location evidence="1">Membrane</location>
        <topology evidence="1">Multi-pass membrane protein</topology>
    </subcellularLocation>
</comment>
<keyword evidence="5" id="KW-0067">ATP-binding</keyword>
<keyword evidence="13" id="KW-0378">Hydrolase</keyword>
<feature type="transmembrane region" description="Helical" evidence="10">
    <location>
        <begin position="302"/>
        <end position="326"/>
    </location>
</feature>
<dbReference type="GO" id="GO:0016887">
    <property type="term" value="F:ATP hydrolysis activity"/>
    <property type="evidence" value="ECO:0007669"/>
    <property type="project" value="InterPro"/>
</dbReference>
<dbReference type="GO" id="GO:0005524">
    <property type="term" value="F:ATP binding"/>
    <property type="evidence" value="ECO:0007669"/>
    <property type="project" value="UniProtKB-KW"/>
</dbReference>
<dbReference type="CDD" id="cd18580">
    <property type="entry name" value="ABC_6TM_ABCC_D2"/>
    <property type="match status" value="1"/>
</dbReference>
<dbReference type="InterPro" id="IPR011527">
    <property type="entry name" value="ABC1_TM_dom"/>
</dbReference>
<dbReference type="Pfam" id="PF00005">
    <property type="entry name" value="ABC_tran"/>
    <property type="match status" value="2"/>
</dbReference>
<dbReference type="InterPro" id="IPR044746">
    <property type="entry name" value="ABCC_6TM_D1"/>
</dbReference>
<dbReference type="Proteomes" id="UP000188533">
    <property type="component" value="Unassembled WGS sequence"/>
</dbReference>
<feature type="transmembrane region" description="Helical" evidence="10">
    <location>
        <begin position="1112"/>
        <end position="1136"/>
    </location>
</feature>
<name>A0A1Q3E4V2_LENED</name>
<feature type="transmembrane region" description="Helical" evidence="10">
    <location>
        <begin position="929"/>
        <end position="952"/>
    </location>
</feature>
<dbReference type="SMART" id="SM00382">
    <property type="entry name" value="AAA"/>
    <property type="match status" value="2"/>
</dbReference>
<dbReference type="PROSITE" id="PS50893">
    <property type="entry name" value="ABC_TRANSPORTER_2"/>
    <property type="match status" value="2"/>
</dbReference>
<dbReference type="GO" id="GO:0140359">
    <property type="term" value="F:ABC-type transporter activity"/>
    <property type="evidence" value="ECO:0007669"/>
    <property type="project" value="InterPro"/>
</dbReference>
<dbReference type="GO" id="GO:0016020">
    <property type="term" value="C:membrane"/>
    <property type="evidence" value="ECO:0007669"/>
    <property type="project" value="UniProtKB-SubCell"/>
</dbReference>
<evidence type="ECO:0000313" key="14">
    <source>
        <dbReference type="Proteomes" id="UP000188533"/>
    </source>
</evidence>
<keyword evidence="14" id="KW-1185">Reference proteome</keyword>
<feature type="transmembrane region" description="Helical" evidence="10">
    <location>
        <begin position="405"/>
        <end position="423"/>
    </location>
</feature>
<feature type="transmembrane region" description="Helical" evidence="10">
    <location>
        <begin position="156"/>
        <end position="179"/>
    </location>
</feature>
<feature type="transmembrane region" description="Helical" evidence="10">
    <location>
        <begin position="381"/>
        <end position="399"/>
    </location>
</feature>
<keyword evidence="4" id="KW-0547">Nucleotide-binding</keyword>
<organism evidence="13 14">
    <name type="scientific">Lentinula edodes</name>
    <name type="common">Shiitake mushroom</name>
    <name type="synonym">Lentinus edodes</name>
    <dbReference type="NCBI Taxonomy" id="5353"/>
    <lineage>
        <taxon>Eukaryota</taxon>
        <taxon>Fungi</taxon>
        <taxon>Dikarya</taxon>
        <taxon>Basidiomycota</taxon>
        <taxon>Agaricomycotina</taxon>
        <taxon>Agaricomycetes</taxon>
        <taxon>Agaricomycetidae</taxon>
        <taxon>Agaricales</taxon>
        <taxon>Marasmiineae</taxon>
        <taxon>Omphalotaceae</taxon>
        <taxon>Lentinula</taxon>
    </lineage>
</organism>